<dbReference type="AlphaFoldDB" id="A0A5M6CC12"/>
<dbReference type="EMBL" id="VWSH01000004">
    <property type="protein sequence ID" value="KAA5532667.1"/>
    <property type="molecule type" value="Genomic_DNA"/>
</dbReference>
<evidence type="ECO:0000313" key="2">
    <source>
        <dbReference type="Proteomes" id="UP000323632"/>
    </source>
</evidence>
<sequence>MAATIKPIIELLQKRMNNRIDALTAISSSSLENIPESVQQKREDEASKIRAIIQEQKDLIEIINMLYPSS</sequence>
<organism evidence="1 2">
    <name type="scientific">Taibaiella lutea</name>
    <dbReference type="NCBI Taxonomy" id="2608001"/>
    <lineage>
        <taxon>Bacteria</taxon>
        <taxon>Pseudomonadati</taxon>
        <taxon>Bacteroidota</taxon>
        <taxon>Chitinophagia</taxon>
        <taxon>Chitinophagales</taxon>
        <taxon>Chitinophagaceae</taxon>
        <taxon>Taibaiella</taxon>
    </lineage>
</organism>
<evidence type="ECO:0000313" key="1">
    <source>
        <dbReference type="EMBL" id="KAA5532667.1"/>
    </source>
</evidence>
<name>A0A5M6CC12_9BACT</name>
<gene>
    <name evidence="1" type="ORF">F0919_17960</name>
</gene>
<accession>A0A5M6CC12</accession>
<keyword evidence="2" id="KW-1185">Reference proteome</keyword>
<proteinExistence type="predicted"/>
<reference evidence="1 2" key="1">
    <citation type="submission" date="2019-09" db="EMBL/GenBank/DDBJ databases">
        <title>Genome sequence and assembly of Taibaiella sp.</title>
        <authorList>
            <person name="Chhetri G."/>
        </authorList>
    </citation>
    <scope>NUCLEOTIDE SEQUENCE [LARGE SCALE GENOMIC DNA]</scope>
    <source>
        <strain evidence="1 2">KVB11</strain>
    </source>
</reference>
<protein>
    <submittedName>
        <fullName evidence="1">Uncharacterized protein</fullName>
    </submittedName>
</protein>
<dbReference type="RefSeq" id="WP_190277429.1">
    <property type="nucleotide sequence ID" value="NZ_VWSH01000004.1"/>
</dbReference>
<comment type="caution">
    <text evidence="1">The sequence shown here is derived from an EMBL/GenBank/DDBJ whole genome shotgun (WGS) entry which is preliminary data.</text>
</comment>
<dbReference type="Proteomes" id="UP000323632">
    <property type="component" value="Unassembled WGS sequence"/>
</dbReference>